<evidence type="ECO:0000256" key="1">
    <source>
        <dbReference type="ARBA" id="ARBA00023015"/>
    </source>
</evidence>
<dbReference type="AlphaFoldDB" id="A0A937RFX2"/>
<comment type="caution">
    <text evidence="6">The sequence shown here is derived from an EMBL/GenBank/DDBJ whole genome shotgun (WGS) entry which is preliminary data.</text>
</comment>
<reference evidence="6" key="1">
    <citation type="submission" date="2020-12" db="EMBL/GenBank/DDBJ databases">
        <title>Genomic characterization of non-nitrogen-fixing Frankia strains.</title>
        <authorList>
            <person name="Carlos-Shanley C."/>
            <person name="Guerra T."/>
            <person name="Hahn D."/>
        </authorList>
    </citation>
    <scope>NUCLEOTIDE SEQUENCE</scope>
    <source>
        <strain evidence="6">CN6</strain>
    </source>
</reference>
<keyword evidence="1" id="KW-0805">Transcription regulation</keyword>
<dbReference type="Pfam" id="PF00440">
    <property type="entry name" value="TetR_N"/>
    <property type="match status" value="1"/>
</dbReference>
<evidence type="ECO:0000313" key="7">
    <source>
        <dbReference type="Proteomes" id="UP000604475"/>
    </source>
</evidence>
<feature type="DNA-binding region" description="H-T-H motif" evidence="4">
    <location>
        <begin position="38"/>
        <end position="57"/>
    </location>
</feature>
<gene>
    <name evidence="6" type="ORF">I7412_19485</name>
</gene>
<sequence length="201" mass="22584">MSRRGWGGTPPADDDDARRMIVDAAIRCLDRNGPAKTHLADVATELGVTRQTVYRYFPRMDDLLLAVTERAYQSFIAELDVLFEGVRDPTEFVVEAMAYVIEQLPKTPHLTLLLTAGTVDRFERAGVASAVIARNVRVLRDRTDVDWSAAGYGERELYELVEVMQRLIQSMVVAPSERPRVGAELRAFLRRWIGPAVVPAR</sequence>
<evidence type="ECO:0000256" key="2">
    <source>
        <dbReference type="ARBA" id="ARBA00023125"/>
    </source>
</evidence>
<organism evidence="6 7">
    <name type="scientific">Frankia nepalensis</name>
    <dbReference type="NCBI Taxonomy" id="1836974"/>
    <lineage>
        <taxon>Bacteria</taxon>
        <taxon>Bacillati</taxon>
        <taxon>Actinomycetota</taxon>
        <taxon>Actinomycetes</taxon>
        <taxon>Frankiales</taxon>
        <taxon>Frankiaceae</taxon>
        <taxon>Frankia</taxon>
    </lineage>
</organism>
<dbReference type="GO" id="GO:0003700">
    <property type="term" value="F:DNA-binding transcription factor activity"/>
    <property type="evidence" value="ECO:0007669"/>
    <property type="project" value="TreeGrafter"/>
</dbReference>
<dbReference type="SUPFAM" id="SSF46689">
    <property type="entry name" value="Homeodomain-like"/>
    <property type="match status" value="1"/>
</dbReference>
<feature type="domain" description="HTH tetR-type" evidence="5">
    <location>
        <begin position="15"/>
        <end position="75"/>
    </location>
</feature>
<proteinExistence type="predicted"/>
<name>A0A937RFX2_9ACTN</name>
<dbReference type="InterPro" id="IPR001647">
    <property type="entry name" value="HTH_TetR"/>
</dbReference>
<dbReference type="RefSeq" id="WP_203000499.1">
    <property type="nucleotide sequence ID" value="NZ_JADWYU010000138.1"/>
</dbReference>
<dbReference type="InterPro" id="IPR050109">
    <property type="entry name" value="HTH-type_TetR-like_transc_reg"/>
</dbReference>
<dbReference type="PANTHER" id="PTHR30055:SF234">
    <property type="entry name" value="HTH-TYPE TRANSCRIPTIONAL REGULATOR BETI"/>
    <property type="match status" value="1"/>
</dbReference>
<evidence type="ECO:0000259" key="5">
    <source>
        <dbReference type="PROSITE" id="PS50977"/>
    </source>
</evidence>
<dbReference type="Proteomes" id="UP000604475">
    <property type="component" value="Unassembled WGS sequence"/>
</dbReference>
<dbReference type="GO" id="GO:0000976">
    <property type="term" value="F:transcription cis-regulatory region binding"/>
    <property type="evidence" value="ECO:0007669"/>
    <property type="project" value="TreeGrafter"/>
</dbReference>
<keyword evidence="3" id="KW-0804">Transcription</keyword>
<dbReference type="PRINTS" id="PR00455">
    <property type="entry name" value="HTHTETR"/>
</dbReference>
<protein>
    <submittedName>
        <fullName evidence="6">TetR/AcrR family transcriptional regulator</fullName>
    </submittedName>
</protein>
<dbReference type="PROSITE" id="PS50977">
    <property type="entry name" value="HTH_TETR_2"/>
    <property type="match status" value="1"/>
</dbReference>
<evidence type="ECO:0000313" key="6">
    <source>
        <dbReference type="EMBL" id="MBL7629307.1"/>
    </source>
</evidence>
<dbReference type="Gene3D" id="1.10.357.10">
    <property type="entry name" value="Tetracycline Repressor, domain 2"/>
    <property type="match status" value="1"/>
</dbReference>
<keyword evidence="7" id="KW-1185">Reference proteome</keyword>
<accession>A0A937RFX2</accession>
<keyword evidence="2 4" id="KW-0238">DNA-binding</keyword>
<evidence type="ECO:0000256" key="3">
    <source>
        <dbReference type="ARBA" id="ARBA00023163"/>
    </source>
</evidence>
<evidence type="ECO:0000256" key="4">
    <source>
        <dbReference type="PROSITE-ProRule" id="PRU00335"/>
    </source>
</evidence>
<dbReference type="PANTHER" id="PTHR30055">
    <property type="entry name" value="HTH-TYPE TRANSCRIPTIONAL REGULATOR RUTR"/>
    <property type="match status" value="1"/>
</dbReference>
<dbReference type="InterPro" id="IPR009057">
    <property type="entry name" value="Homeodomain-like_sf"/>
</dbReference>
<dbReference type="EMBL" id="JAEACQ010000226">
    <property type="protein sequence ID" value="MBL7629307.1"/>
    <property type="molecule type" value="Genomic_DNA"/>
</dbReference>